<dbReference type="GeneTree" id="ENSGT00940000155004"/>
<dbReference type="AlphaFoldDB" id="A0AAR2LGD9"/>
<evidence type="ECO:0000313" key="23">
    <source>
        <dbReference type="Proteomes" id="UP001501920"/>
    </source>
</evidence>
<dbReference type="InterPro" id="IPR013314">
    <property type="entry name" value="Globin_lamprey/hagfish"/>
</dbReference>
<evidence type="ECO:0000256" key="12">
    <source>
        <dbReference type="ARBA" id="ARBA00044551"/>
    </source>
</evidence>
<dbReference type="Proteomes" id="UP001501920">
    <property type="component" value="Chromosome 1"/>
</dbReference>
<keyword evidence="5" id="KW-0479">Metal-binding</keyword>
<evidence type="ECO:0000256" key="18">
    <source>
        <dbReference type="ARBA" id="ARBA00048118"/>
    </source>
</evidence>
<keyword evidence="23" id="KW-1185">Reference proteome</keyword>
<evidence type="ECO:0000256" key="1">
    <source>
        <dbReference type="ARBA" id="ARBA00008705"/>
    </source>
</evidence>
<dbReference type="PANTHER" id="PTHR46783">
    <property type="entry name" value="CYTOGLOBIN"/>
    <property type="match status" value="1"/>
</dbReference>
<evidence type="ECO:0000256" key="11">
    <source>
        <dbReference type="ARBA" id="ARBA00044514"/>
    </source>
</evidence>
<evidence type="ECO:0000256" key="7">
    <source>
        <dbReference type="ARBA" id="ARBA00023004"/>
    </source>
</evidence>
<dbReference type="SUPFAM" id="SSF46458">
    <property type="entry name" value="Globin-like"/>
    <property type="match status" value="1"/>
</dbReference>
<dbReference type="PROSITE" id="PS01033">
    <property type="entry name" value="GLOBIN"/>
    <property type="match status" value="1"/>
</dbReference>
<dbReference type="PRINTS" id="PR00613">
    <property type="entry name" value="MYOGLOBIN"/>
</dbReference>
<evidence type="ECO:0000256" key="16">
    <source>
        <dbReference type="ARBA" id="ARBA00044569"/>
    </source>
</evidence>
<dbReference type="GO" id="GO:0005506">
    <property type="term" value="F:iron ion binding"/>
    <property type="evidence" value="ECO:0007669"/>
    <property type="project" value="InterPro"/>
</dbReference>
<dbReference type="InterPro" id="IPR002335">
    <property type="entry name" value="Myoglobin"/>
</dbReference>
<keyword evidence="20" id="KW-0561">Oxygen transport</keyword>
<accession>A0AAR2LGD9</accession>
<evidence type="ECO:0000256" key="3">
    <source>
        <dbReference type="ARBA" id="ARBA00022490"/>
    </source>
</evidence>
<reference evidence="22" key="3">
    <citation type="submission" date="2025-09" db="UniProtKB">
        <authorList>
            <consortium name="Ensembl"/>
        </authorList>
    </citation>
    <scope>IDENTIFICATION</scope>
</reference>
<evidence type="ECO:0000256" key="4">
    <source>
        <dbReference type="ARBA" id="ARBA00022617"/>
    </source>
</evidence>
<evidence type="ECO:0000256" key="10">
    <source>
        <dbReference type="ARBA" id="ARBA00044498"/>
    </source>
</evidence>
<evidence type="ECO:0000256" key="13">
    <source>
        <dbReference type="ARBA" id="ARBA00044552"/>
    </source>
</evidence>
<evidence type="ECO:0000256" key="8">
    <source>
        <dbReference type="ARBA" id="ARBA00023179"/>
    </source>
</evidence>
<evidence type="ECO:0000256" key="17">
    <source>
        <dbReference type="ARBA" id="ARBA00047393"/>
    </source>
</evidence>
<evidence type="ECO:0000256" key="6">
    <source>
        <dbReference type="ARBA" id="ARBA00023002"/>
    </source>
</evidence>
<dbReference type="RefSeq" id="XP_017539027.1">
    <property type="nucleotide sequence ID" value="XM_017683538.2"/>
</dbReference>
<comment type="catalytic activity">
    <reaction evidence="19">
        <text>H2O2 + AH2 = A + 2 H2O</text>
        <dbReference type="Rhea" id="RHEA:30275"/>
        <dbReference type="ChEBI" id="CHEBI:13193"/>
        <dbReference type="ChEBI" id="CHEBI:15377"/>
        <dbReference type="ChEBI" id="CHEBI:16240"/>
        <dbReference type="ChEBI" id="CHEBI:17499"/>
    </reaction>
    <physiologicalReaction direction="left-to-right" evidence="19">
        <dbReference type="Rhea" id="RHEA:30276"/>
    </physiologicalReaction>
</comment>
<dbReference type="EC" id="1.15.1.1" evidence="2"/>
<keyword evidence="8" id="KW-0514">Muscle protein</keyword>
<comment type="subcellular location">
    <subcellularLocation>
        <location evidence="10">Cytoplasm</location>
        <location evidence="10">Sarcoplasm</location>
    </subcellularLocation>
</comment>
<dbReference type="GO" id="GO:0016528">
    <property type="term" value="C:sarcoplasm"/>
    <property type="evidence" value="ECO:0007669"/>
    <property type="project" value="UniProtKB-SubCell"/>
</dbReference>
<evidence type="ECO:0000256" key="14">
    <source>
        <dbReference type="ARBA" id="ARBA00044553"/>
    </source>
</evidence>
<evidence type="ECO:0000259" key="21">
    <source>
        <dbReference type="PROSITE" id="PS01033"/>
    </source>
</evidence>
<dbReference type="InterPro" id="IPR009050">
    <property type="entry name" value="Globin-like_sf"/>
</dbReference>
<evidence type="ECO:0000256" key="20">
    <source>
        <dbReference type="RuleBase" id="RU000356"/>
    </source>
</evidence>
<dbReference type="GO" id="GO:0004784">
    <property type="term" value="F:superoxide dismutase activity"/>
    <property type="evidence" value="ECO:0007669"/>
    <property type="project" value="UniProtKB-EC"/>
</dbReference>
<evidence type="ECO:0000256" key="2">
    <source>
        <dbReference type="ARBA" id="ARBA00012682"/>
    </source>
</evidence>
<dbReference type="Pfam" id="PF00042">
    <property type="entry name" value="Globin"/>
    <property type="match status" value="1"/>
</dbReference>
<evidence type="ECO:0000256" key="9">
    <source>
        <dbReference type="ARBA" id="ARBA00044448"/>
    </source>
</evidence>
<comment type="subunit">
    <text evidence="11">Monomeric.</text>
</comment>
<comment type="catalytic activity">
    <reaction evidence="18">
        <text>Fe(III)-heme b-[protein] + nitric oxide + H2O = Fe(II)-heme b-[protein] + nitrite + 2 H(+)</text>
        <dbReference type="Rhea" id="RHEA:77711"/>
        <dbReference type="Rhea" id="RHEA-COMP:18975"/>
        <dbReference type="Rhea" id="RHEA-COMP:18976"/>
        <dbReference type="ChEBI" id="CHEBI:15377"/>
        <dbReference type="ChEBI" id="CHEBI:15378"/>
        <dbReference type="ChEBI" id="CHEBI:16301"/>
        <dbReference type="ChEBI" id="CHEBI:16480"/>
        <dbReference type="ChEBI" id="CHEBI:55376"/>
        <dbReference type="ChEBI" id="CHEBI:60344"/>
    </reaction>
    <physiologicalReaction direction="right-to-left" evidence="18">
        <dbReference type="Rhea" id="RHEA:77713"/>
    </physiologicalReaction>
</comment>
<dbReference type="Gene3D" id="1.10.490.10">
    <property type="entry name" value="Globins"/>
    <property type="match status" value="1"/>
</dbReference>
<comment type="catalytic activity">
    <reaction evidence="17">
        <text>2 superoxide + 2 H(+) = H2O2 + O2</text>
        <dbReference type="Rhea" id="RHEA:20696"/>
        <dbReference type="ChEBI" id="CHEBI:15378"/>
        <dbReference type="ChEBI" id="CHEBI:15379"/>
        <dbReference type="ChEBI" id="CHEBI:16240"/>
        <dbReference type="ChEBI" id="CHEBI:18421"/>
        <dbReference type="EC" id="1.15.1.1"/>
    </reaction>
    <physiologicalReaction direction="left-to-right" evidence="17">
        <dbReference type="Rhea" id="RHEA:20697"/>
    </physiologicalReaction>
</comment>
<dbReference type="GO" id="GO:0019825">
    <property type="term" value="F:oxygen binding"/>
    <property type="evidence" value="ECO:0007669"/>
    <property type="project" value="InterPro"/>
</dbReference>
<dbReference type="InterPro" id="IPR000971">
    <property type="entry name" value="Globin"/>
</dbReference>
<keyword evidence="7" id="KW-0408">Iron</keyword>
<feature type="domain" description="Globin" evidence="21">
    <location>
        <begin position="34"/>
        <end position="183"/>
    </location>
</feature>
<protein>
    <recommendedName>
        <fullName evidence="2">superoxide dismutase</fullName>
        <ecNumber evidence="2">1.15.1.1</ecNumber>
    </recommendedName>
    <alternativeName>
        <fullName evidence="12">Nitrite reductase CYGB</fullName>
    </alternativeName>
    <alternativeName>
        <fullName evidence="13">Nitrite reductase MB</fullName>
    </alternativeName>
    <alternativeName>
        <fullName evidence="16">Pseudoperoxidase CYGB</fullName>
    </alternativeName>
    <alternativeName>
        <fullName evidence="14">Pseudoperoxidase MB</fullName>
    </alternativeName>
    <alternativeName>
        <fullName evidence="15">Superoxide dismutase CYGB</fullName>
    </alternativeName>
</protein>
<proteinExistence type="inferred from homology"/>
<evidence type="ECO:0000256" key="19">
    <source>
        <dbReference type="ARBA" id="ARBA00049899"/>
    </source>
</evidence>
<evidence type="ECO:0000313" key="22">
    <source>
        <dbReference type="Ensembl" id="ENSPNAP00000075580.1"/>
    </source>
</evidence>
<name>A0AAR2LGD9_PYGNA</name>
<dbReference type="GO" id="GO:0005344">
    <property type="term" value="F:oxygen carrier activity"/>
    <property type="evidence" value="ECO:0007669"/>
    <property type="project" value="UniProtKB-KW"/>
</dbReference>
<dbReference type="InterPro" id="IPR012292">
    <property type="entry name" value="Globin/Proto"/>
</dbReference>
<dbReference type="PANTHER" id="PTHR46783:SF1">
    <property type="entry name" value="CYTOGLOBIN-1-RELATED"/>
    <property type="match status" value="1"/>
</dbReference>
<sequence>MCVSGVCVCVSIYRQGCEMERNGEVQEQMERPEALTDGERATIQNTWAKVYENKEAAGVAVLMRLFTSFPSAKQFFSQFRHIDDPEEMQASTQLRKHALRVMSALNTLVENVHDGEKTAEVLKVVAKSHAVKHNVEPGYFKILAGVILEVLVEAFPETFGTEAQGAWSKLMAVVYWHVTQVYAEIGWGSINNTAE</sequence>
<dbReference type="GO" id="GO:0020037">
    <property type="term" value="F:heme binding"/>
    <property type="evidence" value="ECO:0007669"/>
    <property type="project" value="InterPro"/>
</dbReference>
<evidence type="ECO:0000256" key="15">
    <source>
        <dbReference type="ARBA" id="ARBA00044562"/>
    </source>
</evidence>
<dbReference type="GeneID" id="108411791"/>
<reference evidence="22 23" key="1">
    <citation type="submission" date="2020-10" db="EMBL/GenBank/DDBJ databases">
        <title>Pygocentrus nattereri (red-bellied piranha) genome, fPygNat1, primary haplotype.</title>
        <authorList>
            <person name="Myers G."/>
            <person name="Meyer A."/>
            <person name="Karagic N."/>
            <person name="Pippel M."/>
            <person name="Winkler S."/>
            <person name="Tracey A."/>
            <person name="Wood J."/>
            <person name="Formenti G."/>
            <person name="Howe K."/>
            <person name="Fedrigo O."/>
            <person name="Jarvis E.D."/>
        </authorList>
    </citation>
    <scope>NUCLEOTIDE SEQUENCE [LARGE SCALE GENOMIC DNA]</scope>
</reference>
<comment type="catalytic activity">
    <reaction evidence="9">
        <text>Fe(II)-heme b-[protein] + nitric oxide + O2 = Fe(III)-heme b-[protein] + nitrate</text>
        <dbReference type="Rhea" id="RHEA:78091"/>
        <dbReference type="Rhea" id="RHEA-COMP:18975"/>
        <dbReference type="Rhea" id="RHEA-COMP:18976"/>
        <dbReference type="ChEBI" id="CHEBI:15379"/>
        <dbReference type="ChEBI" id="CHEBI:16480"/>
        <dbReference type="ChEBI" id="CHEBI:17632"/>
        <dbReference type="ChEBI" id="CHEBI:55376"/>
        <dbReference type="ChEBI" id="CHEBI:60344"/>
    </reaction>
    <physiologicalReaction direction="left-to-right" evidence="9">
        <dbReference type="Rhea" id="RHEA:78092"/>
    </physiologicalReaction>
</comment>
<reference evidence="22" key="2">
    <citation type="submission" date="2025-08" db="UniProtKB">
        <authorList>
            <consortium name="Ensembl"/>
        </authorList>
    </citation>
    <scope>IDENTIFICATION</scope>
</reference>
<keyword evidence="6" id="KW-0560">Oxidoreductase</keyword>
<evidence type="ECO:0000256" key="5">
    <source>
        <dbReference type="ARBA" id="ARBA00022723"/>
    </source>
</evidence>
<keyword evidence="4 20" id="KW-0349">Heme</keyword>
<dbReference type="Ensembl" id="ENSPNAT00000070716.1">
    <property type="protein sequence ID" value="ENSPNAP00000075580.1"/>
    <property type="gene ID" value="ENSPNAG00000033832.1"/>
</dbReference>
<keyword evidence="3" id="KW-0963">Cytoplasm</keyword>
<organism evidence="22 23">
    <name type="scientific">Pygocentrus nattereri</name>
    <name type="common">Red-bellied piranha</name>
    <dbReference type="NCBI Taxonomy" id="42514"/>
    <lineage>
        <taxon>Eukaryota</taxon>
        <taxon>Metazoa</taxon>
        <taxon>Chordata</taxon>
        <taxon>Craniata</taxon>
        <taxon>Vertebrata</taxon>
        <taxon>Euteleostomi</taxon>
        <taxon>Actinopterygii</taxon>
        <taxon>Neopterygii</taxon>
        <taxon>Teleostei</taxon>
        <taxon>Ostariophysi</taxon>
        <taxon>Characiformes</taxon>
        <taxon>Characoidei</taxon>
        <taxon>Pygocentrus</taxon>
    </lineage>
</organism>
<keyword evidence="20" id="KW-0813">Transport</keyword>
<comment type="similarity">
    <text evidence="1 20">Belongs to the globin family.</text>
</comment>